<sequence length="305" mass="34004">MLNRDLLQSASACRQVLEIVAKILAKRLELWDEQGTFQVTSESFSAAKLWLWSRQGCQTPPGVELNLEELVLARSSRLLEQWNFLANHHPALITLCTVYATIVDDGQDSQATHDYKGFNCGLTSLSGHPTLLVPMLTGATFKSLGWLELEPEPGPSSVEAFFQFVLPAIFSSSNLTRKTHVELSLPCPPKEGLNNFQFFHPITQLHIPLQVDYLRLMFNGYDNVDDVLRAWSLCESVITGVNIMLWVTQLQSAAIDKIILFTDTSVTFNHLTVQGKDNHTRSVNNIVERAHSVKLVPGMKPSSSG</sequence>
<gene>
    <name evidence="1" type="ORF">IW261DRAFT_1423545</name>
</gene>
<accession>A0AA39NXD9</accession>
<organism evidence="1 2">
    <name type="scientific">Armillaria novae-zelandiae</name>
    <dbReference type="NCBI Taxonomy" id="153914"/>
    <lineage>
        <taxon>Eukaryota</taxon>
        <taxon>Fungi</taxon>
        <taxon>Dikarya</taxon>
        <taxon>Basidiomycota</taxon>
        <taxon>Agaricomycotina</taxon>
        <taxon>Agaricomycetes</taxon>
        <taxon>Agaricomycetidae</taxon>
        <taxon>Agaricales</taxon>
        <taxon>Marasmiineae</taxon>
        <taxon>Physalacriaceae</taxon>
        <taxon>Armillaria</taxon>
    </lineage>
</organism>
<dbReference type="AlphaFoldDB" id="A0AA39NXD9"/>
<dbReference type="Proteomes" id="UP001175227">
    <property type="component" value="Unassembled WGS sequence"/>
</dbReference>
<reference evidence="1" key="1">
    <citation type="submission" date="2023-06" db="EMBL/GenBank/DDBJ databases">
        <authorList>
            <consortium name="Lawrence Berkeley National Laboratory"/>
            <person name="Ahrendt S."/>
            <person name="Sahu N."/>
            <person name="Indic B."/>
            <person name="Wong-Bajracharya J."/>
            <person name="Merenyi Z."/>
            <person name="Ke H.-M."/>
            <person name="Monk M."/>
            <person name="Kocsube S."/>
            <person name="Drula E."/>
            <person name="Lipzen A."/>
            <person name="Balint B."/>
            <person name="Henrissat B."/>
            <person name="Andreopoulos B."/>
            <person name="Martin F.M."/>
            <person name="Harder C.B."/>
            <person name="Rigling D."/>
            <person name="Ford K.L."/>
            <person name="Foster G.D."/>
            <person name="Pangilinan J."/>
            <person name="Papanicolaou A."/>
            <person name="Barry K."/>
            <person name="LaButti K."/>
            <person name="Viragh M."/>
            <person name="Koriabine M."/>
            <person name="Yan M."/>
            <person name="Riley R."/>
            <person name="Champramary S."/>
            <person name="Plett K.L."/>
            <person name="Tsai I.J."/>
            <person name="Slot J."/>
            <person name="Sipos G."/>
            <person name="Plett J."/>
            <person name="Nagy L.G."/>
            <person name="Grigoriev I.V."/>
        </authorList>
    </citation>
    <scope>NUCLEOTIDE SEQUENCE</scope>
    <source>
        <strain evidence="1">ICMP 16352</strain>
    </source>
</reference>
<proteinExistence type="predicted"/>
<dbReference type="EMBL" id="JAUEPR010000032">
    <property type="protein sequence ID" value="KAK0473635.1"/>
    <property type="molecule type" value="Genomic_DNA"/>
</dbReference>
<keyword evidence="2" id="KW-1185">Reference proteome</keyword>
<comment type="caution">
    <text evidence="1">The sequence shown here is derived from an EMBL/GenBank/DDBJ whole genome shotgun (WGS) entry which is preliminary data.</text>
</comment>
<evidence type="ECO:0000313" key="2">
    <source>
        <dbReference type="Proteomes" id="UP001175227"/>
    </source>
</evidence>
<protein>
    <submittedName>
        <fullName evidence="1">Uncharacterized protein</fullName>
    </submittedName>
</protein>
<evidence type="ECO:0000313" key="1">
    <source>
        <dbReference type="EMBL" id="KAK0473635.1"/>
    </source>
</evidence>
<name>A0AA39NXD9_9AGAR</name>